<dbReference type="InterPro" id="IPR036938">
    <property type="entry name" value="PAP2/HPO_sf"/>
</dbReference>
<sequence>MAWDIERVTSNEQDVSPIASPLVREQVRSNLREQPSLSRLYPDIWWGDRFWNELRKAGRYKDLLDKIEIPDPPSEVETREELQDILNKQKSDELEKRRAEIIEESEGPPSYYNFMLFLDEIRRPLTADLVNKMISWSLPMTLHFKHHWKRPRPTQLEPRIRPVVMCPHHPAYPSGHSTQSHFIALVMESLTGRTEVKDALWQAANRIAENREYAGLHYRSDSEAGKVLAGALQEPFVNEFRGQIESAREAEWSPSL</sequence>
<dbReference type="Gene3D" id="1.20.144.10">
    <property type="entry name" value="Phosphatidic acid phosphatase type 2/haloperoxidase"/>
    <property type="match status" value="1"/>
</dbReference>
<dbReference type="SUPFAM" id="SSF48317">
    <property type="entry name" value="Acid phosphatase/Vanadium-dependent haloperoxidase"/>
    <property type="match status" value="1"/>
</dbReference>
<dbReference type="Proteomes" id="UP000019140">
    <property type="component" value="Unassembled WGS sequence"/>
</dbReference>
<dbReference type="AlphaFoldDB" id="W4LH37"/>
<evidence type="ECO:0000259" key="1">
    <source>
        <dbReference type="Pfam" id="PF01569"/>
    </source>
</evidence>
<feature type="domain" description="Phosphatidic acid phosphatase type 2/haloperoxidase" evidence="1">
    <location>
        <begin position="143"/>
        <end position="231"/>
    </location>
</feature>
<dbReference type="InterPro" id="IPR000326">
    <property type="entry name" value="PAP2/HPO"/>
</dbReference>
<keyword evidence="3" id="KW-1185">Reference proteome</keyword>
<accession>W4LH37</accession>
<organism evidence="2 3">
    <name type="scientific">Candidatus Entotheonella gemina</name>
    <dbReference type="NCBI Taxonomy" id="1429439"/>
    <lineage>
        <taxon>Bacteria</taxon>
        <taxon>Pseudomonadati</taxon>
        <taxon>Nitrospinota/Tectimicrobiota group</taxon>
        <taxon>Candidatus Tectimicrobiota</taxon>
        <taxon>Candidatus Entotheonellia</taxon>
        <taxon>Candidatus Entotheonellales</taxon>
        <taxon>Candidatus Entotheonellaceae</taxon>
        <taxon>Candidatus Entotheonella</taxon>
    </lineage>
</organism>
<protein>
    <recommendedName>
        <fullName evidence="1">Phosphatidic acid phosphatase type 2/haloperoxidase domain-containing protein</fullName>
    </recommendedName>
</protein>
<evidence type="ECO:0000313" key="3">
    <source>
        <dbReference type="Proteomes" id="UP000019140"/>
    </source>
</evidence>
<gene>
    <name evidence="2" type="ORF">ETSY2_45345</name>
</gene>
<evidence type="ECO:0000313" key="2">
    <source>
        <dbReference type="EMBL" id="ETW97030.1"/>
    </source>
</evidence>
<reference evidence="2 3" key="1">
    <citation type="journal article" date="2014" name="Nature">
        <title>An environmental bacterial taxon with a large and distinct metabolic repertoire.</title>
        <authorList>
            <person name="Wilson M.C."/>
            <person name="Mori T."/>
            <person name="Ruckert C."/>
            <person name="Uria A.R."/>
            <person name="Helf M.J."/>
            <person name="Takada K."/>
            <person name="Gernert C."/>
            <person name="Steffens U.A."/>
            <person name="Heycke N."/>
            <person name="Schmitt S."/>
            <person name="Rinke C."/>
            <person name="Helfrich E.J."/>
            <person name="Brachmann A.O."/>
            <person name="Gurgui C."/>
            <person name="Wakimoto T."/>
            <person name="Kracht M."/>
            <person name="Crusemann M."/>
            <person name="Hentschel U."/>
            <person name="Abe I."/>
            <person name="Matsunaga S."/>
            <person name="Kalinowski J."/>
            <person name="Takeyama H."/>
            <person name="Piel J."/>
        </authorList>
    </citation>
    <scope>NUCLEOTIDE SEQUENCE [LARGE SCALE GENOMIC DNA]</scope>
    <source>
        <strain evidence="3">TSY2</strain>
    </source>
</reference>
<dbReference type="Pfam" id="PF01569">
    <property type="entry name" value="PAP2"/>
    <property type="match status" value="1"/>
</dbReference>
<comment type="caution">
    <text evidence="2">The sequence shown here is derived from an EMBL/GenBank/DDBJ whole genome shotgun (WGS) entry which is preliminary data.</text>
</comment>
<proteinExistence type="predicted"/>
<dbReference type="CDD" id="cd03380">
    <property type="entry name" value="PAP2_like_1"/>
    <property type="match status" value="1"/>
</dbReference>
<dbReference type="HOGENOM" id="CLU_1084565_0_0_7"/>
<name>W4LH37_9BACT</name>
<dbReference type="EMBL" id="AZHX01002110">
    <property type="protein sequence ID" value="ETW97030.1"/>
    <property type="molecule type" value="Genomic_DNA"/>
</dbReference>